<evidence type="ECO:0000256" key="1">
    <source>
        <dbReference type="SAM" id="Phobius"/>
    </source>
</evidence>
<gene>
    <name evidence="2" type="ORF">NCTC10951_01839</name>
</gene>
<keyword evidence="1" id="KW-0812">Transmembrane</keyword>
<accession>A0A3S4XA37</accession>
<name>A0A3S4XA37_ACTVI</name>
<dbReference type="EMBL" id="LR134477">
    <property type="protein sequence ID" value="VEI16748.1"/>
    <property type="molecule type" value="Genomic_DNA"/>
</dbReference>
<organism evidence="2 3">
    <name type="scientific">Actinomyces viscosus</name>
    <dbReference type="NCBI Taxonomy" id="1656"/>
    <lineage>
        <taxon>Bacteria</taxon>
        <taxon>Bacillati</taxon>
        <taxon>Actinomycetota</taxon>
        <taxon>Actinomycetes</taxon>
        <taxon>Actinomycetales</taxon>
        <taxon>Actinomycetaceae</taxon>
        <taxon>Actinomyces</taxon>
    </lineage>
</organism>
<feature type="transmembrane region" description="Helical" evidence="1">
    <location>
        <begin position="54"/>
        <end position="76"/>
    </location>
</feature>
<sequence>MSPFRKLSFSSGGELATRDCGRLDRSRGVVAFTALVAGILMVFLSFIPNSSIALQAWLLLIGCSSIVYGVHGYVLYSRIDGADRYWRGGESCVKFVPPVIVEVAEVLVNAMMTVSSLVSLCLALLSGMDIPGDRRALSFSLLMTAASILAWTAVPIYVPGSPAIELRPGGMTIWPLGIGRRYVPWDSCPVVVGSKKVAGVQRAVIAYETGATYVSITSIPLGCEQLRRVVAFYGAHPELRGELKQQRGLERVRELMYTTVDDIEEELKNGSARTVSE</sequence>
<dbReference type="Proteomes" id="UP000268658">
    <property type="component" value="Chromosome"/>
</dbReference>
<feature type="transmembrane region" description="Helical" evidence="1">
    <location>
        <begin position="137"/>
        <end position="158"/>
    </location>
</feature>
<evidence type="ECO:0000313" key="2">
    <source>
        <dbReference type="EMBL" id="VEI16748.1"/>
    </source>
</evidence>
<keyword evidence="1" id="KW-0472">Membrane</keyword>
<dbReference type="KEGG" id="avc:NCTC10951_01839"/>
<evidence type="ECO:0000313" key="3">
    <source>
        <dbReference type="Proteomes" id="UP000268658"/>
    </source>
</evidence>
<feature type="transmembrane region" description="Helical" evidence="1">
    <location>
        <begin position="28"/>
        <end position="47"/>
    </location>
</feature>
<reference evidence="2 3" key="1">
    <citation type="submission" date="2018-12" db="EMBL/GenBank/DDBJ databases">
        <authorList>
            <consortium name="Pathogen Informatics"/>
        </authorList>
    </citation>
    <scope>NUCLEOTIDE SEQUENCE [LARGE SCALE GENOMIC DNA]</scope>
    <source>
        <strain evidence="2 3">NCTC10951</strain>
    </source>
</reference>
<keyword evidence="1" id="KW-1133">Transmembrane helix</keyword>
<proteinExistence type="predicted"/>
<protein>
    <submittedName>
        <fullName evidence="2">Uncharacterized protein</fullName>
    </submittedName>
</protein>
<dbReference type="AlphaFoldDB" id="A0A3S4XA37"/>